<dbReference type="Pfam" id="PF00209">
    <property type="entry name" value="SNF"/>
    <property type="match status" value="1"/>
</dbReference>
<dbReference type="RefSeq" id="XP_031762803.2">
    <property type="nucleotide sequence ID" value="XM_031906943.2"/>
</dbReference>
<feature type="transmembrane region" description="Helical" evidence="9">
    <location>
        <begin position="64"/>
        <end position="85"/>
    </location>
</feature>
<keyword evidence="7 9" id="KW-0472">Membrane</keyword>
<feature type="transmembrane region" description="Helical" evidence="9">
    <location>
        <begin position="449"/>
        <end position="471"/>
    </location>
</feature>
<feature type="transmembrane region" description="Helical" evidence="9">
    <location>
        <begin position="183"/>
        <end position="203"/>
    </location>
</feature>
<keyword evidence="4 9" id="KW-0812">Transmembrane</keyword>
<gene>
    <name evidence="11" type="primary">LOC113512622</name>
</gene>
<keyword evidence="6 9" id="KW-1133">Transmembrane helix</keyword>
<keyword evidence="8" id="KW-0479">Metal-binding</keyword>
<evidence type="ECO:0000256" key="7">
    <source>
        <dbReference type="ARBA" id="ARBA00023136"/>
    </source>
</evidence>
<feature type="transmembrane region" description="Helical" evidence="9">
    <location>
        <begin position="377"/>
        <end position="397"/>
    </location>
</feature>
<comment type="similarity">
    <text evidence="2">Belongs to the sodium:neurotransmitter symporter (SNF) (TC 2.A.22) family.</text>
</comment>
<evidence type="ECO:0000256" key="6">
    <source>
        <dbReference type="ARBA" id="ARBA00022989"/>
    </source>
</evidence>
<evidence type="ECO:0000313" key="11">
    <source>
        <dbReference type="RefSeq" id="XP_031762803.2"/>
    </source>
</evidence>
<keyword evidence="10" id="KW-1185">Reference proteome</keyword>
<dbReference type="SUPFAM" id="SSF161070">
    <property type="entry name" value="SNF-like"/>
    <property type="match status" value="1"/>
</dbReference>
<dbReference type="InterPro" id="IPR000175">
    <property type="entry name" value="Na/ntran_symport"/>
</dbReference>
<protein>
    <submittedName>
        <fullName evidence="11">Sodium-dependent dopamine transporter-like</fullName>
    </submittedName>
</protein>
<evidence type="ECO:0000313" key="10">
    <source>
        <dbReference type="Proteomes" id="UP001652740"/>
    </source>
</evidence>
<feature type="binding site" evidence="8">
    <location>
        <position position="266"/>
    </location>
    <ligand>
        <name>Na(+)</name>
        <dbReference type="ChEBI" id="CHEBI:29101"/>
        <label>1</label>
    </ligand>
</feature>
<dbReference type="PANTHER" id="PTHR11616:SF240">
    <property type="entry name" value="BLOATED TUBULES, ISOFORM B-RELATED"/>
    <property type="match status" value="1"/>
</dbReference>
<dbReference type="KEGG" id="gmw:113512622"/>
<evidence type="ECO:0000256" key="8">
    <source>
        <dbReference type="PIRSR" id="PIRSR600175-1"/>
    </source>
</evidence>
<feature type="transmembrane region" description="Helical" evidence="9">
    <location>
        <begin position="215"/>
        <end position="234"/>
    </location>
</feature>
<reference evidence="11" key="1">
    <citation type="submission" date="2025-08" db="UniProtKB">
        <authorList>
            <consortium name="RefSeq"/>
        </authorList>
    </citation>
    <scope>IDENTIFICATION</scope>
    <source>
        <tissue evidence="11">Whole larvae</tissue>
    </source>
</reference>
<keyword evidence="5" id="KW-0769">Symport</keyword>
<dbReference type="GO" id="GO:0015375">
    <property type="term" value="F:glycine:sodium symporter activity"/>
    <property type="evidence" value="ECO:0007669"/>
    <property type="project" value="TreeGrafter"/>
</dbReference>
<evidence type="ECO:0000256" key="2">
    <source>
        <dbReference type="ARBA" id="ARBA00006459"/>
    </source>
</evidence>
<organism evidence="10 11">
    <name type="scientific">Galleria mellonella</name>
    <name type="common">Greater wax moth</name>
    <dbReference type="NCBI Taxonomy" id="7137"/>
    <lineage>
        <taxon>Eukaryota</taxon>
        <taxon>Metazoa</taxon>
        <taxon>Ecdysozoa</taxon>
        <taxon>Arthropoda</taxon>
        <taxon>Hexapoda</taxon>
        <taxon>Insecta</taxon>
        <taxon>Pterygota</taxon>
        <taxon>Neoptera</taxon>
        <taxon>Endopterygota</taxon>
        <taxon>Lepidoptera</taxon>
        <taxon>Glossata</taxon>
        <taxon>Ditrysia</taxon>
        <taxon>Pyraloidea</taxon>
        <taxon>Pyralidae</taxon>
        <taxon>Galleriinae</taxon>
        <taxon>Galleria</taxon>
    </lineage>
</organism>
<evidence type="ECO:0000256" key="1">
    <source>
        <dbReference type="ARBA" id="ARBA00004141"/>
    </source>
</evidence>
<proteinExistence type="inferred from homology"/>
<dbReference type="PROSITE" id="PS50267">
    <property type="entry name" value="NA_NEUROTRAN_SYMP_3"/>
    <property type="match status" value="1"/>
</dbReference>
<accession>A0A6J3BNB5</accession>
<feature type="transmembrane region" description="Helical" evidence="9">
    <location>
        <begin position="483"/>
        <end position="507"/>
    </location>
</feature>
<dbReference type="GO" id="GO:0046872">
    <property type="term" value="F:metal ion binding"/>
    <property type="evidence" value="ECO:0007669"/>
    <property type="project" value="UniProtKB-KW"/>
</dbReference>
<feature type="transmembrane region" description="Helical" evidence="9">
    <location>
        <begin position="341"/>
        <end position="365"/>
    </location>
</feature>
<feature type="transmembrane region" description="Helical" evidence="9">
    <location>
        <begin position="287"/>
        <end position="308"/>
    </location>
</feature>
<name>A0A6J3BNB5_GALME</name>
<comment type="subcellular location">
    <subcellularLocation>
        <location evidence="1">Membrane</location>
        <topology evidence="1">Multi-pass membrane protein</topology>
    </subcellularLocation>
</comment>
<evidence type="ECO:0000256" key="5">
    <source>
        <dbReference type="ARBA" id="ARBA00022847"/>
    </source>
</evidence>
<evidence type="ECO:0000256" key="3">
    <source>
        <dbReference type="ARBA" id="ARBA00022448"/>
    </source>
</evidence>
<dbReference type="AlphaFoldDB" id="A0A6J3BNB5"/>
<dbReference type="GeneID" id="113512622"/>
<dbReference type="Proteomes" id="UP001652740">
    <property type="component" value="Unplaced"/>
</dbReference>
<dbReference type="InParanoid" id="A0A6J3BNB5"/>
<feature type="binding site" evidence="8">
    <location>
        <position position="51"/>
    </location>
    <ligand>
        <name>Na(+)</name>
        <dbReference type="ChEBI" id="CHEBI:29101"/>
        <label>1</label>
    </ligand>
</feature>
<feature type="transmembrane region" description="Helical" evidence="9">
    <location>
        <begin position="116"/>
        <end position="139"/>
    </location>
</feature>
<sequence>MAVVIKPCSDFHCNRNRGCSRSTQHGWTVKSTCDCIKTQLSTLAISLTLFNSVRLPREAFRYGAVPYLVVYSFWLLAVSMPTTLLQLAMGQLSQQDPVGVWRAVPILRGIGHLRLLTSYVCCVFNMMYVALSLAFLLWIGKGTFPLKDCTKLHITPHGYENKMSAAECFNSTFLSSFTDNPQYFGLMAVLIFILWFFVPILLYRLHKTLRISLAVIAPIVIIMTVVMCTFLSNTESLRTMFESCEEWMPISQPYIWHSALIQALLSTQIVGGYLISGGGTVYNYSDVRWVSTSVIITNLISGWLWVLVWESIGGDSKKDTSFIAILVLIYQSNVAGRRSKVWPMIAFGIVTVSGIITLLTLLFPVYDKLHRIAGGNWRLFAAASSAVGTILTVAVLSKGLEVATILDDLVLPILAVFTTAVEVVGFVFIYGWFYLAVDIEFLTGNKLPCIWIGTWWTSPILLLGTTGWWLRGILRTTWSYTQTLWPLLGVFVGILVIMIVMAAIAVAKEEQFNFVTKLASAFSPSRLWGPEEPMARYVWMSQRYSHEVTSSDNDINSEPVNYSQIIFSKDNEKINNDNWAKSNSIYQRNFNSIYNKNIYLNTKDVEYSNPTIYTTYSVPRGKKKKREEEKFRSPNVCIAKNEIGGPLSCNCNRHFTLNVPDLKKNEITTSL</sequence>
<keyword evidence="3" id="KW-0813">Transport</keyword>
<evidence type="ECO:0000256" key="4">
    <source>
        <dbReference type="ARBA" id="ARBA00022692"/>
    </source>
</evidence>
<keyword evidence="8" id="KW-0915">Sodium</keyword>
<dbReference type="PANTHER" id="PTHR11616">
    <property type="entry name" value="SODIUM/CHLORIDE DEPENDENT TRANSPORTER"/>
    <property type="match status" value="1"/>
</dbReference>
<feature type="transmembrane region" description="Helical" evidence="9">
    <location>
        <begin position="254"/>
        <end position="275"/>
    </location>
</feature>
<evidence type="ECO:0000256" key="9">
    <source>
        <dbReference type="SAM" id="Phobius"/>
    </source>
</evidence>
<dbReference type="InterPro" id="IPR037272">
    <property type="entry name" value="SNS_sf"/>
</dbReference>
<dbReference type="GO" id="GO:0005886">
    <property type="term" value="C:plasma membrane"/>
    <property type="evidence" value="ECO:0007669"/>
    <property type="project" value="TreeGrafter"/>
</dbReference>
<feature type="transmembrane region" description="Helical" evidence="9">
    <location>
        <begin position="409"/>
        <end position="437"/>
    </location>
</feature>